<dbReference type="InterPro" id="IPR016130">
    <property type="entry name" value="Tyr_Pase_AS"/>
</dbReference>
<evidence type="ECO:0000256" key="6">
    <source>
        <dbReference type="SAM" id="Phobius"/>
    </source>
</evidence>
<accession>A0A9D4BYY9</accession>
<evidence type="ECO:0000259" key="7">
    <source>
        <dbReference type="PROSITE" id="PS50055"/>
    </source>
</evidence>
<feature type="domain" description="Tyrosine-protein phosphatase" evidence="7">
    <location>
        <begin position="587"/>
        <end position="843"/>
    </location>
</feature>
<dbReference type="InterPro" id="IPR003595">
    <property type="entry name" value="Tyr_Pase_cat"/>
</dbReference>
<dbReference type="SUPFAM" id="SSF57184">
    <property type="entry name" value="Growth factor receptor domain"/>
    <property type="match status" value="1"/>
</dbReference>
<proteinExistence type="inferred from homology"/>
<dbReference type="PANTHER" id="PTHR19134:SF562">
    <property type="entry name" value="PROTEIN-TYROSINE-PHOSPHATASE"/>
    <property type="match status" value="1"/>
</dbReference>
<dbReference type="CDD" id="cd00047">
    <property type="entry name" value="PTPc"/>
    <property type="match status" value="2"/>
</dbReference>
<dbReference type="InterPro" id="IPR009030">
    <property type="entry name" value="Growth_fac_rcpt_cys_sf"/>
</dbReference>
<dbReference type="SMART" id="SM00194">
    <property type="entry name" value="PTPc"/>
    <property type="match status" value="2"/>
</dbReference>
<keyword evidence="6" id="KW-0812">Transmembrane</keyword>
<evidence type="ECO:0000256" key="2">
    <source>
        <dbReference type="ARBA" id="ARBA00013064"/>
    </source>
</evidence>
<dbReference type="PROSITE" id="PS00383">
    <property type="entry name" value="TYR_PHOSPHATASE_1"/>
    <property type="match status" value="1"/>
</dbReference>
<reference evidence="9" key="2">
    <citation type="submission" date="2020-11" db="EMBL/GenBank/DDBJ databases">
        <authorList>
            <person name="McCartney M.A."/>
            <person name="Auch B."/>
            <person name="Kono T."/>
            <person name="Mallez S."/>
            <person name="Becker A."/>
            <person name="Gohl D.M."/>
            <person name="Silverstein K.A.T."/>
            <person name="Koren S."/>
            <person name="Bechman K.B."/>
            <person name="Herman A."/>
            <person name="Abrahante J.E."/>
            <person name="Garbe J."/>
        </authorList>
    </citation>
    <scope>NUCLEOTIDE SEQUENCE</scope>
    <source>
        <strain evidence="9">Duluth1</strain>
        <tissue evidence="9">Whole animal</tissue>
    </source>
</reference>
<dbReference type="PANTHER" id="PTHR19134">
    <property type="entry name" value="RECEPTOR-TYPE TYROSINE-PROTEIN PHOSPHATASE"/>
    <property type="match status" value="1"/>
</dbReference>
<dbReference type="FunFam" id="3.90.190.10:FF:000102">
    <property type="entry name" value="Receptor-type tyrosine-protein phosphatase"/>
    <property type="match status" value="1"/>
</dbReference>
<comment type="caution">
    <text evidence="9">The sequence shown here is derived from an EMBL/GenBank/DDBJ whole genome shotgun (WGS) entry which is preliminary data.</text>
</comment>
<feature type="domain" description="Tyrosine specific protein phosphatases" evidence="8">
    <location>
        <begin position="761"/>
        <end position="834"/>
    </location>
</feature>
<comment type="similarity">
    <text evidence="1">Belongs to the protein-tyrosine phosphatase family.</text>
</comment>
<dbReference type="InterPro" id="IPR000242">
    <property type="entry name" value="PTP_cat"/>
</dbReference>
<dbReference type="PROSITE" id="PS50056">
    <property type="entry name" value="TYR_PHOSPHATASE_2"/>
    <property type="match status" value="2"/>
</dbReference>
<dbReference type="EC" id="3.1.3.48" evidence="2"/>
<dbReference type="PROSITE" id="PS50055">
    <property type="entry name" value="TYR_PHOSPHATASE_PTP"/>
    <property type="match status" value="2"/>
</dbReference>
<dbReference type="Gene3D" id="2.170.300.10">
    <property type="entry name" value="Tie2 ligand-binding domain superfamily"/>
    <property type="match status" value="1"/>
</dbReference>
<dbReference type="PRINTS" id="PR00700">
    <property type="entry name" value="PRTYPHPHTASE"/>
</dbReference>
<dbReference type="InterPro" id="IPR029021">
    <property type="entry name" value="Prot-tyrosine_phosphatase-like"/>
</dbReference>
<keyword evidence="4" id="KW-0904">Protein phosphatase</keyword>
<gene>
    <name evidence="9" type="ORF">DPMN_073375</name>
</gene>
<reference evidence="9" key="1">
    <citation type="journal article" date="2019" name="bioRxiv">
        <title>The Genome of the Zebra Mussel, Dreissena polymorpha: A Resource for Invasive Species Research.</title>
        <authorList>
            <person name="McCartney M.A."/>
            <person name="Auch B."/>
            <person name="Kono T."/>
            <person name="Mallez S."/>
            <person name="Zhang Y."/>
            <person name="Obille A."/>
            <person name="Becker A."/>
            <person name="Abrahante J.E."/>
            <person name="Garbe J."/>
            <person name="Badalamenti J.P."/>
            <person name="Herman A."/>
            <person name="Mangelson H."/>
            <person name="Liachko I."/>
            <person name="Sullivan S."/>
            <person name="Sone E.D."/>
            <person name="Koren S."/>
            <person name="Silverstein K.A.T."/>
            <person name="Beckman K.B."/>
            <person name="Gohl D.M."/>
        </authorList>
    </citation>
    <scope>NUCLEOTIDE SEQUENCE</scope>
    <source>
        <strain evidence="9">Duluth1</strain>
        <tissue evidence="9">Whole animal</tissue>
    </source>
</reference>
<evidence type="ECO:0000256" key="1">
    <source>
        <dbReference type="ARBA" id="ARBA00009580"/>
    </source>
</evidence>
<evidence type="ECO:0000313" key="9">
    <source>
        <dbReference type="EMBL" id="KAH3713583.1"/>
    </source>
</evidence>
<dbReference type="SMART" id="SM00181">
    <property type="entry name" value="EGF"/>
    <property type="match status" value="4"/>
</dbReference>
<comment type="catalytic activity">
    <reaction evidence="5">
        <text>O-phospho-L-tyrosyl-[protein] + H2O = L-tyrosyl-[protein] + phosphate</text>
        <dbReference type="Rhea" id="RHEA:10684"/>
        <dbReference type="Rhea" id="RHEA-COMP:10136"/>
        <dbReference type="Rhea" id="RHEA-COMP:20101"/>
        <dbReference type="ChEBI" id="CHEBI:15377"/>
        <dbReference type="ChEBI" id="CHEBI:43474"/>
        <dbReference type="ChEBI" id="CHEBI:46858"/>
        <dbReference type="ChEBI" id="CHEBI:61978"/>
        <dbReference type="EC" id="3.1.3.48"/>
    </reaction>
</comment>
<dbReference type="AlphaFoldDB" id="A0A9D4BYY9"/>
<feature type="transmembrane region" description="Helical" evidence="6">
    <location>
        <begin position="194"/>
        <end position="221"/>
    </location>
</feature>
<dbReference type="InterPro" id="IPR000742">
    <property type="entry name" value="EGF"/>
</dbReference>
<dbReference type="Gene3D" id="3.90.190.10">
    <property type="entry name" value="Protein tyrosine phosphatase superfamily"/>
    <property type="match status" value="2"/>
</dbReference>
<keyword evidence="3" id="KW-0378">Hydrolase</keyword>
<feature type="domain" description="Tyrosine-protein phosphatase" evidence="7">
    <location>
        <begin position="339"/>
        <end position="569"/>
    </location>
</feature>
<evidence type="ECO:0000313" key="10">
    <source>
        <dbReference type="Proteomes" id="UP000828390"/>
    </source>
</evidence>
<evidence type="ECO:0000256" key="5">
    <source>
        <dbReference type="ARBA" id="ARBA00051722"/>
    </source>
</evidence>
<keyword evidence="6" id="KW-1133">Transmembrane helix</keyword>
<keyword evidence="6" id="KW-0472">Membrane</keyword>
<evidence type="ECO:0000256" key="3">
    <source>
        <dbReference type="ARBA" id="ARBA00022801"/>
    </source>
</evidence>
<dbReference type="InterPro" id="IPR000387">
    <property type="entry name" value="Tyr_Pase_dom"/>
</dbReference>
<dbReference type="SUPFAM" id="SSF52799">
    <property type="entry name" value="(Phosphotyrosine protein) phosphatases II"/>
    <property type="match status" value="2"/>
</dbReference>
<dbReference type="Pfam" id="PF00102">
    <property type="entry name" value="Y_phosphatase"/>
    <property type="match status" value="2"/>
</dbReference>
<organism evidence="9 10">
    <name type="scientific">Dreissena polymorpha</name>
    <name type="common">Zebra mussel</name>
    <name type="synonym">Mytilus polymorpha</name>
    <dbReference type="NCBI Taxonomy" id="45954"/>
    <lineage>
        <taxon>Eukaryota</taxon>
        <taxon>Metazoa</taxon>
        <taxon>Spiralia</taxon>
        <taxon>Lophotrochozoa</taxon>
        <taxon>Mollusca</taxon>
        <taxon>Bivalvia</taxon>
        <taxon>Autobranchia</taxon>
        <taxon>Heteroconchia</taxon>
        <taxon>Euheterodonta</taxon>
        <taxon>Imparidentia</taxon>
        <taxon>Neoheterodontei</taxon>
        <taxon>Myida</taxon>
        <taxon>Dreissenoidea</taxon>
        <taxon>Dreissenidae</taxon>
        <taxon>Dreissena</taxon>
    </lineage>
</organism>
<dbReference type="InterPro" id="IPR050348">
    <property type="entry name" value="Protein-Tyr_Phosphatase"/>
</dbReference>
<dbReference type="Proteomes" id="UP000828390">
    <property type="component" value="Unassembled WGS sequence"/>
</dbReference>
<sequence length="855" mass="96418">MFPEWYELLREKCTNGKFGSGCQYDCGQCKGSACNKIDGHCPEGCKPGWMGSNCTQECNDTHYGQNCSDRCSVHCESVCSKVDGTCSCKPGWKGSLCTEECDDYTYGQNCNQPCSGNCEDICNKVDGTCHCRAGWYEARCTDACIEGFYGDKCSARCGQCSNKCHHVNGTCLDGCRQGFSGDQCLLQLPQSEPLVIGPVVGGCVGGVVVIAVVIIAVLIAIRRRRSKPLKRQQFDNIQADIENEINQRPNTSKTEPLEVQTRSNAVYANAAFSEDGLYYNSEPIPRDSKCTGLRLIAVEELQTFVKDNYMKKDLFQQEFDKMPSGLQHPTIVASGAIGKNRYKDMYAYDHSRVILRKIADEPYSDYINACHVDGFTEEKKYIASQGPVNPMVGDFWRMVWEQDVHIIVMVTNLVEEGKMKCLKYWGERTPTIHGSFSVTLLEDREYSYYTIRTIRLHEQDNPNASRTVTQLNYTTWPDKSVPTSSTSLVDFWRKVRCQKRKAKQPWLVHCSAGVGRTGTFIAMDVLYDQGKSTGTIDIPQCVTNLRSQRVNMVQTASQYRYLYKLTLEMLVLPSESVTAELLAEAGLEKMYQDLCTEESLYADDNSYKSATSDSNKSKNRSMDILAPDEYRPYLSSNIPDTTDYINAVVMPSFKLPARFIITQAPLEHTFVDFCRLIIEREIGLLLSFDDSLPKVGTFIPGESETRSFSGISLTGISREQKEGSDFHTRSFDLTLKQKTHRFTQIVYTGWSQKQPLPHSAGSFMDMLRHTRNISKSEAPILAQCLNGTDKSGLFVVLWNILEHLDTDGEVSIPRVIRHLRLRRKQIIPNFAQIKFCADCIRGYCEDETSNTYVNL</sequence>
<dbReference type="GO" id="GO:0004725">
    <property type="term" value="F:protein tyrosine phosphatase activity"/>
    <property type="evidence" value="ECO:0007669"/>
    <property type="project" value="UniProtKB-EC"/>
</dbReference>
<name>A0A9D4BYY9_DREPO</name>
<feature type="domain" description="Tyrosine specific protein phosphatases" evidence="8">
    <location>
        <begin position="486"/>
        <end position="560"/>
    </location>
</feature>
<evidence type="ECO:0000259" key="8">
    <source>
        <dbReference type="PROSITE" id="PS50056"/>
    </source>
</evidence>
<protein>
    <recommendedName>
        <fullName evidence="2">protein-tyrosine-phosphatase</fullName>
        <ecNumber evidence="2">3.1.3.48</ecNumber>
    </recommendedName>
</protein>
<keyword evidence="10" id="KW-1185">Reference proteome</keyword>
<dbReference type="EMBL" id="JAIWYP010000014">
    <property type="protein sequence ID" value="KAH3713583.1"/>
    <property type="molecule type" value="Genomic_DNA"/>
</dbReference>
<evidence type="ECO:0000256" key="4">
    <source>
        <dbReference type="ARBA" id="ARBA00022912"/>
    </source>
</evidence>
<dbReference type="SMART" id="SM00404">
    <property type="entry name" value="PTPc_motif"/>
    <property type="match status" value="2"/>
</dbReference>